<dbReference type="EC" id="2.7.7.7" evidence="14"/>
<comment type="similarity">
    <text evidence="2 14">Belongs to the DNA polymerase type-X family.</text>
</comment>
<evidence type="ECO:0000256" key="13">
    <source>
        <dbReference type="PIRSR" id="PIRSR622312-50"/>
    </source>
</evidence>
<dbReference type="STRING" id="27342.A0A0H2RUR7"/>
<dbReference type="InterPro" id="IPR001357">
    <property type="entry name" value="BRCT_dom"/>
</dbReference>
<dbReference type="Pfam" id="PF14791">
    <property type="entry name" value="DNA_pol_B_thumb"/>
    <property type="match status" value="1"/>
</dbReference>
<keyword evidence="9 14" id="KW-0239">DNA-directed DNA polymerase</keyword>
<evidence type="ECO:0000256" key="5">
    <source>
        <dbReference type="ARBA" id="ARBA00022695"/>
    </source>
</evidence>
<comment type="subcellular location">
    <subcellularLocation>
        <location evidence="1 14">Nucleus</location>
    </subcellularLocation>
</comment>
<feature type="active site" description="Nucleophile; Schiff-base intermediate with DNA; for 5'-dRP lyase activity" evidence="13">
    <location>
        <position position="313"/>
    </location>
</feature>
<evidence type="ECO:0000259" key="15">
    <source>
        <dbReference type="PROSITE" id="PS50172"/>
    </source>
</evidence>
<dbReference type="SUPFAM" id="SSF47802">
    <property type="entry name" value="DNA polymerase beta, N-terminal domain-like"/>
    <property type="match status" value="1"/>
</dbReference>
<dbReference type="SUPFAM" id="SSF81585">
    <property type="entry name" value="PsbU/PolX domain-like"/>
    <property type="match status" value="1"/>
</dbReference>
<dbReference type="PRINTS" id="PR00870">
    <property type="entry name" value="DNAPOLXBETA"/>
</dbReference>
<dbReference type="GO" id="GO:0046872">
    <property type="term" value="F:metal ion binding"/>
    <property type="evidence" value="ECO:0007669"/>
    <property type="project" value="UniProtKB-UniRule"/>
</dbReference>
<dbReference type="GO" id="GO:0005634">
    <property type="term" value="C:nucleus"/>
    <property type="evidence" value="ECO:0007669"/>
    <property type="project" value="UniProtKB-SubCell"/>
</dbReference>
<evidence type="ECO:0000256" key="7">
    <source>
        <dbReference type="ARBA" id="ARBA00022723"/>
    </source>
</evidence>
<dbReference type="EMBL" id="KQ085927">
    <property type="protein sequence ID" value="KLO15599.1"/>
    <property type="molecule type" value="Genomic_DNA"/>
</dbReference>
<keyword evidence="4 14" id="KW-0808">Transferase</keyword>
<comment type="function">
    <text evidence="14">DNA polymerase that functions in several pathways of DNA repair. Involved in base excision repair (BER) responsible for repair of lesions that give rise to abasic (AP) sites in DNA. Also contributes to DNA double-strand break repair by non-homologous end joining and homologous recombination. Has both template-dependent and template-independent (terminal transferase) DNA polymerase activities. Has also a 5'-deoxyribose-5-phosphate lyase (dRP lyase) activity.</text>
</comment>
<dbReference type="FunFam" id="1.10.150.20:FF:000010">
    <property type="entry name" value="DNA polymerase lambda"/>
    <property type="match status" value="1"/>
</dbReference>
<accession>A0A0H2RUR7</accession>
<dbReference type="GO" id="GO:0003677">
    <property type="term" value="F:DNA binding"/>
    <property type="evidence" value="ECO:0007669"/>
    <property type="project" value="UniProtKB-UniRule"/>
</dbReference>
<dbReference type="PROSITE" id="PS50172">
    <property type="entry name" value="BRCT"/>
    <property type="match status" value="1"/>
</dbReference>
<dbReference type="InterPro" id="IPR018944">
    <property type="entry name" value="DNA_pol_lambd_fingers_domain"/>
</dbReference>
<dbReference type="Pfam" id="PF14716">
    <property type="entry name" value="HHH_8"/>
    <property type="match status" value="1"/>
</dbReference>
<dbReference type="FunFam" id="1.10.150.110:FF:000005">
    <property type="entry name" value="DNA polymerase POL4"/>
    <property type="match status" value="1"/>
</dbReference>
<dbReference type="Gene3D" id="3.30.460.10">
    <property type="entry name" value="Beta Polymerase, domain 2"/>
    <property type="match status" value="1"/>
</dbReference>
<proteinExistence type="inferred from homology"/>
<evidence type="ECO:0000256" key="10">
    <source>
        <dbReference type="ARBA" id="ARBA00023204"/>
    </source>
</evidence>
<dbReference type="InParanoid" id="A0A0H2RUR7"/>
<evidence type="ECO:0000256" key="12">
    <source>
        <dbReference type="ARBA" id="ARBA00049244"/>
    </source>
</evidence>
<protein>
    <recommendedName>
        <fullName evidence="14">DNA polymerase</fullName>
        <ecNumber evidence="14">2.7.7.7</ecNumber>
    </recommendedName>
</protein>
<dbReference type="PANTHER" id="PTHR11276:SF28">
    <property type="entry name" value="DNA POLYMERASE LAMBDA"/>
    <property type="match status" value="1"/>
</dbReference>
<keyword evidence="8 14" id="KW-0227">DNA damage</keyword>
<dbReference type="InterPro" id="IPR027421">
    <property type="entry name" value="DNA_pol_lamdba_lyase_dom_sf"/>
</dbReference>
<dbReference type="InterPro" id="IPR028207">
    <property type="entry name" value="DNA_pol_B_palm_palm"/>
</dbReference>
<name>A0A0H2RUR7_9AGAM</name>
<keyword evidence="17" id="KW-1185">Reference proteome</keyword>
<dbReference type="SMART" id="SM00483">
    <property type="entry name" value="POLXc"/>
    <property type="match status" value="1"/>
</dbReference>
<dbReference type="GO" id="GO:0006303">
    <property type="term" value="P:double-strand break repair via nonhomologous end joining"/>
    <property type="evidence" value="ECO:0007669"/>
    <property type="project" value="TreeGrafter"/>
</dbReference>
<feature type="domain" description="BRCT" evidence="15">
    <location>
        <begin position="34"/>
        <end position="107"/>
    </location>
</feature>
<evidence type="ECO:0000256" key="14">
    <source>
        <dbReference type="RuleBase" id="RU366014"/>
    </source>
</evidence>
<dbReference type="Pfam" id="PF14792">
    <property type="entry name" value="DNA_pol_B_palm"/>
    <property type="match status" value="1"/>
</dbReference>
<dbReference type="Gene3D" id="1.10.150.110">
    <property type="entry name" value="DNA polymerase beta, N-terminal domain-like"/>
    <property type="match status" value="1"/>
</dbReference>
<comment type="catalytic activity">
    <reaction evidence="12 14">
        <text>DNA(n) + a 2'-deoxyribonucleoside 5'-triphosphate = DNA(n+1) + diphosphate</text>
        <dbReference type="Rhea" id="RHEA:22508"/>
        <dbReference type="Rhea" id="RHEA-COMP:17339"/>
        <dbReference type="Rhea" id="RHEA-COMP:17340"/>
        <dbReference type="ChEBI" id="CHEBI:33019"/>
        <dbReference type="ChEBI" id="CHEBI:61560"/>
        <dbReference type="ChEBI" id="CHEBI:173112"/>
        <dbReference type="EC" id="2.7.7.7"/>
    </reaction>
</comment>
<dbReference type="OrthoDB" id="205514at2759"/>
<dbReference type="InterPro" id="IPR022312">
    <property type="entry name" value="DNA_pol_X"/>
</dbReference>
<evidence type="ECO:0000256" key="4">
    <source>
        <dbReference type="ARBA" id="ARBA00022679"/>
    </source>
</evidence>
<evidence type="ECO:0000256" key="3">
    <source>
        <dbReference type="ARBA" id="ARBA00022634"/>
    </source>
</evidence>
<evidence type="ECO:0000256" key="8">
    <source>
        <dbReference type="ARBA" id="ARBA00022763"/>
    </source>
</evidence>
<keyword evidence="10 14" id="KW-0234">DNA repair</keyword>
<dbReference type="InterPro" id="IPR043519">
    <property type="entry name" value="NT_sf"/>
</dbReference>
<keyword evidence="6" id="KW-0235">DNA replication</keyword>
<evidence type="ECO:0000313" key="17">
    <source>
        <dbReference type="Proteomes" id="UP000053477"/>
    </source>
</evidence>
<dbReference type="Pfam" id="PF10391">
    <property type="entry name" value="DNA_pol_lambd_f"/>
    <property type="match status" value="1"/>
</dbReference>
<reference evidence="16 17" key="1">
    <citation type="submission" date="2015-04" db="EMBL/GenBank/DDBJ databases">
        <title>Complete genome sequence of Schizopora paradoxa KUC8140, a cosmopolitan wood degrader in East Asia.</title>
        <authorList>
            <consortium name="DOE Joint Genome Institute"/>
            <person name="Min B."/>
            <person name="Park H."/>
            <person name="Jang Y."/>
            <person name="Kim J.-J."/>
            <person name="Kim K.H."/>
            <person name="Pangilinan J."/>
            <person name="Lipzen A."/>
            <person name="Riley R."/>
            <person name="Grigoriev I.V."/>
            <person name="Spatafora J.W."/>
            <person name="Choi I.-G."/>
        </authorList>
    </citation>
    <scope>NUCLEOTIDE SEQUENCE [LARGE SCALE GENOMIC DNA]</scope>
    <source>
        <strain evidence="16 17">KUC8140</strain>
    </source>
</reference>
<evidence type="ECO:0000256" key="6">
    <source>
        <dbReference type="ARBA" id="ARBA00022705"/>
    </source>
</evidence>
<keyword evidence="11 14" id="KW-0539">Nucleus</keyword>
<keyword evidence="7" id="KW-0479">Metal-binding</keyword>
<dbReference type="InterPro" id="IPR002054">
    <property type="entry name" value="DNA-dir_DNA_pol_X"/>
</dbReference>
<dbReference type="InterPro" id="IPR010996">
    <property type="entry name" value="HHH_MUS81"/>
</dbReference>
<sequence>MTPSEYAAKAQAKFAHVIEKSTKKNLFLVGKRIFLITGDHECATRSSRSKMDLVVKRGGTLITKYDPELVTHIITLTPSKVSALKALGLKTLAEIPDHIPTLTWDWVTTRPAGKLDHEFMHVAFGRFDADSSKAAEYSEKRKKAKIASDEQDIAEDHSLIDGSSAAFLPNAPPALPLERQRTALRSVGSKGKEPYDPLSEFYAKAKSDAEAAWPHYEESDSDDPVDDVVKSKKKSVFTCDQKGANVGKCVNQDVVDKLKELAGLHEAKPSDEDKWRVFSYNKTIRALRNYPKRIQSYSEARAIKGVGDKTAQKIMEIIQTGSLERINYERTEDVEAVNVFKGIYGVGPKTAYMWYASGCRTLDDVKQRKGGITVSDVQEIGIRFYDDINMRMPREECGAIFAKIKPIGARLDSKLFIEIMAERNTRGKLDCGDIDILITRATDDGKTHKGSLLKNLLRELHLRGILTEDLAVPDDFNDLELTYRGLCRLDSSKPRRRIGEEIRSTDILCVPYKSRGAALLYYTGDDIFNRTIRYKAGAMGYSLNQRGLYSNVIRDRNDRKRKLHKGTIIASETEEEIFRILEVPWQEPHERVRS</sequence>
<evidence type="ECO:0000256" key="1">
    <source>
        <dbReference type="ARBA" id="ARBA00004123"/>
    </source>
</evidence>
<dbReference type="AlphaFoldDB" id="A0A0H2RUR7"/>
<evidence type="ECO:0000256" key="2">
    <source>
        <dbReference type="ARBA" id="ARBA00008323"/>
    </source>
</evidence>
<dbReference type="SUPFAM" id="SSF81301">
    <property type="entry name" value="Nucleotidyltransferase"/>
    <property type="match status" value="1"/>
</dbReference>
<keyword evidence="5 14" id="KW-0548">Nucleotidyltransferase</keyword>
<dbReference type="CDD" id="cd00141">
    <property type="entry name" value="NT_POLXc"/>
    <property type="match status" value="1"/>
</dbReference>
<gene>
    <name evidence="16" type="ORF">SCHPADRAFT_962709</name>
</gene>
<dbReference type="Proteomes" id="UP000053477">
    <property type="component" value="Unassembled WGS sequence"/>
</dbReference>
<dbReference type="Gene3D" id="3.30.210.10">
    <property type="entry name" value="DNA polymerase, thumb domain"/>
    <property type="match status" value="1"/>
</dbReference>
<dbReference type="Gene3D" id="1.10.150.20">
    <property type="entry name" value="5' to 3' exonuclease, C-terminal subdomain"/>
    <property type="match status" value="1"/>
</dbReference>
<dbReference type="PRINTS" id="PR00869">
    <property type="entry name" value="DNAPOLX"/>
</dbReference>
<evidence type="ECO:0000256" key="11">
    <source>
        <dbReference type="ARBA" id="ARBA00023242"/>
    </source>
</evidence>
<evidence type="ECO:0000256" key="9">
    <source>
        <dbReference type="ARBA" id="ARBA00022932"/>
    </source>
</evidence>
<dbReference type="GO" id="GO:0003887">
    <property type="term" value="F:DNA-directed DNA polymerase activity"/>
    <property type="evidence" value="ECO:0007669"/>
    <property type="project" value="UniProtKB-UniRule"/>
</dbReference>
<dbReference type="InterPro" id="IPR002008">
    <property type="entry name" value="DNA_pol_X_beta-like"/>
</dbReference>
<organism evidence="16 17">
    <name type="scientific">Schizopora paradoxa</name>
    <dbReference type="NCBI Taxonomy" id="27342"/>
    <lineage>
        <taxon>Eukaryota</taxon>
        <taxon>Fungi</taxon>
        <taxon>Dikarya</taxon>
        <taxon>Basidiomycota</taxon>
        <taxon>Agaricomycotina</taxon>
        <taxon>Agaricomycetes</taxon>
        <taxon>Hymenochaetales</taxon>
        <taxon>Schizoporaceae</taxon>
        <taxon>Schizopora</taxon>
    </lineage>
</organism>
<keyword evidence="3" id="KW-0237">DNA synthesis</keyword>
<dbReference type="InterPro" id="IPR029398">
    <property type="entry name" value="PolB_thumb"/>
</dbReference>
<dbReference type="InterPro" id="IPR037160">
    <property type="entry name" value="DNA_Pol_thumb_sf"/>
</dbReference>
<evidence type="ECO:0000313" key="16">
    <source>
        <dbReference type="EMBL" id="KLO15599.1"/>
    </source>
</evidence>
<dbReference type="PANTHER" id="PTHR11276">
    <property type="entry name" value="DNA POLYMERASE TYPE-X FAMILY MEMBER"/>
    <property type="match status" value="1"/>
</dbReference>